<dbReference type="KEGG" id="rpne:NCTC8284_02430"/>
<dbReference type="AlphaFoldDB" id="A0A448MPY8"/>
<dbReference type="EMBL" id="LR134405">
    <property type="protein sequence ID" value="VEH67244.1"/>
    <property type="molecule type" value="Genomic_DNA"/>
</dbReference>
<evidence type="ECO:0000313" key="2">
    <source>
        <dbReference type="Proteomes" id="UP000278733"/>
    </source>
</evidence>
<reference evidence="1 2" key="1">
    <citation type="submission" date="2018-12" db="EMBL/GenBank/DDBJ databases">
        <authorList>
            <consortium name="Pathogen Informatics"/>
        </authorList>
    </citation>
    <scope>NUCLEOTIDE SEQUENCE [LARGE SCALE GENOMIC DNA]</scope>
    <source>
        <strain evidence="1 2">NCTC8284</strain>
    </source>
</reference>
<evidence type="ECO:0000313" key="1">
    <source>
        <dbReference type="EMBL" id="VEH67244.1"/>
    </source>
</evidence>
<gene>
    <name evidence="1" type="ORF">NCTC8284_02430</name>
</gene>
<protein>
    <submittedName>
        <fullName evidence="1">Uncharacterized protein</fullName>
    </submittedName>
</protein>
<name>A0A448MPY8_9PAST</name>
<sequence length="123" mass="14236">MLLVEVNYEEVCIWIVYPILSMYVNAYEVKDVCIKYQVKGNADTIPHWSQGYKVQANIIDGQELSQRTRCYTCYDPLDKYVVVFWGDGQSTVIDTDSPFLSLYTEGRDQQGRIWEVSDSPVCM</sequence>
<dbReference type="Proteomes" id="UP000278733">
    <property type="component" value="Chromosome"/>
</dbReference>
<proteinExistence type="predicted"/>
<organism evidence="1 2">
    <name type="scientific">Rodentibacter pneumotropicus</name>
    <dbReference type="NCBI Taxonomy" id="758"/>
    <lineage>
        <taxon>Bacteria</taxon>
        <taxon>Pseudomonadati</taxon>
        <taxon>Pseudomonadota</taxon>
        <taxon>Gammaproteobacteria</taxon>
        <taxon>Pasteurellales</taxon>
        <taxon>Pasteurellaceae</taxon>
        <taxon>Rodentibacter</taxon>
    </lineage>
</organism>
<accession>A0A448MPY8</accession>